<dbReference type="NCBIfam" id="TIGR02246">
    <property type="entry name" value="SgcJ/EcaC family oxidoreductase"/>
    <property type="match status" value="1"/>
</dbReference>
<evidence type="ECO:0000256" key="1">
    <source>
        <dbReference type="SAM" id="MobiDB-lite"/>
    </source>
</evidence>
<dbReference type="InterPro" id="IPR016887">
    <property type="entry name" value="UCP028470_steroid_isom-rel"/>
</dbReference>
<organism evidence="4 5">
    <name type="scientific">Allokutzneria multivorans</name>
    <dbReference type="NCBI Taxonomy" id="1142134"/>
    <lineage>
        <taxon>Bacteria</taxon>
        <taxon>Bacillati</taxon>
        <taxon>Actinomycetota</taxon>
        <taxon>Actinomycetes</taxon>
        <taxon>Pseudonocardiales</taxon>
        <taxon>Pseudonocardiaceae</taxon>
        <taxon>Allokutzneria</taxon>
    </lineage>
</organism>
<gene>
    <name evidence="4" type="ORF">GCM10022247_17640</name>
</gene>
<feature type="chain" id="PRO_5047007361" description="Calcium/calmodulin-dependent protein kinase II association-domain domain-containing protein" evidence="2">
    <location>
        <begin position="26"/>
        <end position="174"/>
    </location>
</feature>
<dbReference type="InterPro" id="IPR032710">
    <property type="entry name" value="NTF2-like_dom_sf"/>
</dbReference>
<dbReference type="InterPro" id="IPR013543">
    <property type="entry name" value="Ca/CaM-dep_prot_kinase-assoc"/>
</dbReference>
<feature type="compositionally biased region" description="Low complexity" evidence="1">
    <location>
        <begin position="30"/>
        <end position="39"/>
    </location>
</feature>
<protein>
    <recommendedName>
        <fullName evidence="3">Calcium/calmodulin-dependent protein kinase II association-domain domain-containing protein</fullName>
    </recommendedName>
</protein>
<comment type="caution">
    <text evidence="4">The sequence shown here is derived from an EMBL/GenBank/DDBJ whole genome shotgun (WGS) entry which is preliminary data.</text>
</comment>
<dbReference type="SUPFAM" id="SSF54427">
    <property type="entry name" value="NTF2-like"/>
    <property type="match status" value="1"/>
</dbReference>
<dbReference type="Gene3D" id="3.10.450.50">
    <property type="match status" value="1"/>
</dbReference>
<sequence length="174" mass="19040">MRSGQFGRFRLAAGAVVLTAVTVVAGTGASAFSSPSAPAENGASNSEARLLPTPREIRAQFDSWNHDLLTGDVNKVARHYAPDAVLLPTLSNEVRTTHEGIKDYFTEFLAKKPSGKILHSYVNVQSDHSAVDAGTYRFTFGDGTHTDARYTFVYEKRHGHWVIINHHSSKMPQG</sequence>
<dbReference type="InterPro" id="IPR011944">
    <property type="entry name" value="Steroid_delta5-4_isomerase"/>
</dbReference>
<proteinExistence type="predicted"/>
<dbReference type="EMBL" id="BAABAL010000005">
    <property type="protein sequence ID" value="GAA3997983.1"/>
    <property type="molecule type" value="Genomic_DNA"/>
</dbReference>
<name>A0ABP7RIK2_9PSEU</name>
<dbReference type="Pfam" id="PF08332">
    <property type="entry name" value="CaMKII_AD"/>
    <property type="match status" value="1"/>
</dbReference>
<reference evidence="5" key="1">
    <citation type="journal article" date="2019" name="Int. J. Syst. Evol. Microbiol.">
        <title>The Global Catalogue of Microorganisms (GCM) 10K type strain sequencing project: providing services to taxonomists for standard genome sequencing and annotation.</title>
        <authorList>
            <consortium name="The Broad Institute Genomics Platform"/>
            <consortium name="The Broad Institute Genome Sequencing Center for Infectious Disease"/>
            <person name="Wu L."/>
            <person name="Ma J."/>
        </authorList>
    </citation>
    <scope>NUCLEOTIDE SEQUENCE [LARGE SCALE GENOMIC DNA]</scope>
    <source>
        <strain evidence="5">JCM 17342</strain>
    </source>
</reference>
<dbReference type="Proteomes" id="UP001501747">
    <property type="component" value="Unassembled WGS sequence"/>
</dbReference>
<keyword evidence="2" id="KW-0732">Signal</keyword>
<evidence type="ECO:0000259" key="3">
    <source>
        <dbReference type="Pfam" id="PF08332"/>
    </source>
</evidence>
<dbReference type="PIRSF" id="PIRSF028470">
    <property type="entry name" value="UCP028470"/>
    <property type="match status" value="1"/>
</dbReference>
<dbReference type="RefSeq" id="WP_344872503.1">
    <property type="nucleotide sequence ID" value="NZ_BAABAL010000005.1"/>
</dbReference>
<keyword evidence="5" id="KW-1185">Reference proteome</keyword>
<evidence type="ECO:0000256" key="2">
    <source>
        <dbReference type="SAM" id="SignalP"/>
    </source>
</evidence>
<evidence type="ECO:0000313" key="4">
    <source>
        <dbReference type="EMBL" id="GAA3997983.1"/>
    </source>
</evidence>
<accession>A0ABP7RIK2</accession>
<evidence type="ECO:0000313" key="5">
    <source>
        <dbReference type="Proteomes" id="UP001501747"/>
    </source>
</evidence>
<feature type="signal peptide" evidence="2">
    <location>
        <begin position="1"/>
        <end position="25"/>
    </location>
</feature>
<feature type="region of interest" description="Disordered" evidence="1">
    <location>
        <begin position="30"/>
        <end position="49"/>
    </location>
</feature>
<feature type="domain" description="Calcium/calmodulin-dependent protein kinase II association-domain" evidence="3">
    <location>
        <begin position="55"/>
        <end position="172"/>
    </location>
</feature>